<dbReference type="GO" id="GO:0006508">
    <property type="term" value="P:proteolysis"/>
    <property type="evidence" value="ECO:0007669"/>
    <property type="project" value="UniProtKB-KW"/>
</dbReference>
<dbReference type="InterPro" id="IPR050131">
    <property type="entry name" value="Peptidase_S8_subtilisin-like"/>
</dbReference>
<feature type="compositionally biased region" description="Pro residues" evidence="6">
    <location>
        <begin position="594"/>
        <end position="604"/>
    </location>
</feature>
<keyword evidence="2" id="KW-0645">Protease</keyword>
<dbReference type="Gene3D" id="2.60.120.260">
    <property type="entry name" value="Galactose-binding domain-like"/>
    <property type="match status" value="3"/>
</dbReference>
<dbReference type="PROSITE" id="PS00138">
    <property type="entry name" value="SUBTILASE_SER"/>
    <property type="match status" value="1"/>
</dbReference>
<evidence type="ECO:0000256" key="1">
    <source>
        <dbReference type="ARBA" id="ARBA00011073"/>
    </source>
</evidence>
<feature type="domain" description="F5/8 type C" evidence="7">
    <location>
        <begin position="235"/>
        <end position="382"/>
    </location>
</feature>
<dbReference type="InterPro" id="IPR000421">
    <property type="entry name" value="FA58C"/>
</dbReference>
<feature type="non-terminal residue" evidence="8">
    <location>
        <position position="1"/>
    </location>
</feature>
<evidence type="ECO:0000256" key="6">
    <source>
        <dbReference type="SAM" id="MobiDB-lite"/>
    </source>
</evidence>
<evidence type="ECO:0000256" key="2">
    <source>
        <dbReference type="ARBA" id="ARBA00022670"/>
    </source>
</evidence>
<accession>A0A6J4V8N3</accession>
<dbReference type="EMBL" id="CADCWF010000243">
    <property type="protein sequence ID" value="CAA9569641.1"/>
    <property type="molecule type" value="Genomic_DNA"/>
</dbReference>
<reference evidence="8" key="1">
    <citation type="submission" date="2020-02" db="EMBL/GenBank/DDBJ databases">
        <authorList>
            <person name="Meier V. D."/>
        </authorList>
    </citation>
    <scope>NUCLEOTIDE SEQUENCE</scope>
    <source>
        <strain evidence="8">AVDCRST_MAG59</strain>
    </source>
</reference>
<name>A0A6J4V8N3_9BACT</name>
<dbReference type="InterPro" id="IPR008979">
    <property type="entry name" value="Galactose-bd-like_sf"/>
</dbReference>
<dbReference type="PANTHER" id="PTHR43806:SF11">
    <property type="entry name" value="CEREVISIN-RELATED"/>
    <property type="match status" value="1"/>
</dbReference>
<feature type="compositionally biased region" description="Low complexity" evidence="6">
    <location>
        <begin position="618"/>
        <end position="633"/>
    </location>
</feature>
<dbReference type="Pfam" id="PF00082">
    <property type="entry name" value="Peptidase_S8"/>
    <property type="match status" value="1"/>
</dbReference>
<dbReference type="GO" id="GO:0004252">
    <property type="term" value="F:serine-type endopeptidase activity"/>
    <property type="evidence" value="ECO:0007669"/>
    <property type="project" value="InterPro"/>
</dbReference>
<gene>
    <name evidence="8" type="ORF">AVDCRST_MAG59-3377</name>
</gene>
<protein>
    <recommendedName>
        <fullName evidence="7">F5/8 type C domain-containing protein</fullName>
    </recommendedName>
</protein>
<dbReference type="InterPro" id="IPR000209">
    <property type="entry name" value="Peptidase_S8/S53_dom"/>
</dbReference>
<organism evidence="8">
    <name type="scientific">uncultured Thermomicrobiales bacterium</name>
    <dbReference type="NCBI Taxonomy" id="1645740"/>
    <lineage>
        <taxon>Bacteria</taxon>
        <taxon>Pseudomonadati</taxon>
        <taxon>Thermomicrobiota</taxon>
        <taxon>Thermomicrobia</taxon>
        <taxon>Thermomicrobiales</taxon>
        <taxon>environmental samples</taxon>
    </lineage>
</organism>
<feature type="domain" description="F5/8 type C" evidence="7">
    <location>
        <begin position="629"/>
        <end position="789"/>
    </location>
</feature>
<dbReference type="InterPro" id="IPR036852">
    <property type="entry name" value="Peptidase_S8/S53_dom_sf"/>
</dbReference>
<dbReference type="SUPFAM" id="SSF52743">
    <property type="entry name" value="Subtilisin-like"/>
    <property type="match status" value="1"/>
</dbReference>
<comment type="caution">
    <text evidence="5">Lacks conserved residue(s) required for the propagation of feature annotation.</text>
</comment>
<evidence type="ECO:0000313" key="8">
    <source>
        <dbReference type="EMBL" id="CAA9569641.1"/>
    </source>
</evidence>
<keyword evidence="3" id="KW-0378">Hydrolase</keyword>
<evidence type="ECO:0000256" key="3">
    <source>
        <dbReference type="ARBA" id="ARBA00022801"/>
    </source>
</evidence>
<proteinExistence type="inferred from homology"/>
<dbReference type="Pfam" id="PF00754">
    <property type="entry name" value="F5_F8_type_C"/>
    <property type="match status" value="2"/>
</dbReference>
<dbReference type="PROSITE" id="PS51892">
    <property type="entry name" value="SUBTILASE"/>
    <property type="match status" value="1"/>
</dbReference>
<feature type="compositionally biased region" description="Low complexity" evidence="6">
    <location>
        <begin position="228"/>
        <end position="250"/>
    </location>
</feature>
<dbReference type="PROSITE" id="PS50022">
    <property type="entry name" value="FA58C_3"/>
    <property type="match status" value="3"/>
</dbReference>
<comment type="similarity">
    <text evidence="1 5">Belongs to the peptidase S8 family.</text>
</comment>
<feature type="region of interest" description="Disordered" evidence="6">
    <location>
        <begin position="541"/>
        <end position="653"/>
    </location>
</feature>
<dbReference type="PANTHER" id="PTHR43806">
    <property type="entry name" value="PEPTIDASE S8"/>
    <property type="match status" value="1"/>
</dbReference>
<feature type="domain" description="F5/8 type C" evidence="7">
    <location>
        <begin position="396"/>
        <end position="536"/>
    </location>
</feature>
<keyword evidence="4" id="KW-0720">Serine protease</keyword>
<dbReference type="InterPro" id="IPR023828">
    <property type="entry name" value="Peptidase_S8_Ser-AS"/>
</dbReference>
<dbReference type="Pfam" id="PF22633">
    <property type="entry name" value="F5_F8_type_C_2"/>
    <property type="match status" value="1"/>
</dbReference>
<evidence type="ECO:0000256" key="5">
    <source>
        <dbReference type="PROSITE-ProRule" id="PRU01240"/>
    </source>
</evidence>
<dbReference type="AlphaFoldDB" id="A0A6J4V8N3"/>
<feature type="region of interest" description="Disordered" evidence="6">
    <location>
        <begin position="223"/>
        <end position="258"/>
    </location>
</feature>
<feature type="compositionally biased region" description="Low complexity" evidence="6">
    <location>
        <begin position="541"/>
        <end position="577"/>
    </location>
</feature>
<dbReference type="SUPFAM" id="SSF49785">
    <property type="entry name" value="Galactose-binding domain-like"/>
    <property type="match status" value="3"/>
</dbReference>
<evidence type="ECO:0000256" key="4">
    <source>
        <dbReference type="ARBA" id="ARBA00022825"/>
    </source>
</evidence>
<sequence>ARLHSVRVLKAGPGNPSGVGMISTLICGLEWAVANADVIDVVNMSITGGAGSNEDTDACSGSPLHTAVCATVDAGISVVVAAGNSAVDATLTIPATYDETIAVSALSDLDGVFGAAGTISCNAAYQDDTFASYSNFGPDIDIAAPGSCVRSTRAGGGLTSKSGTSMAAPHVAGAAALYLAANPGASPNDVRAWLLGAGSQPQNSLVGFTRDPDGDREPVLWLGDGGQPTMTPTRTATPTATPTSTPLPATSYRLSGGGRSPNSASYTYVRDGNLATSWKTNRFSSGPPASAFVYTDLGSPKPIGTIRWTFGEYGYADVFRVEVSNNLSTWTQITRRNGKLPGQWIEARLSTPVTARYVRFFFENPRGDLYLGGLAEIQVWAPGESPLLPTATPPPTSTPALGDSGAYVIVNSTQSSNSLDAGLAHDGSESTSWRTSYGIPAPLSAEARFQISSVQPIGLVSWVFNVGGRADAYTIQVSEDGQFWETVLTGTNAPSGVWQQEKLAADVTGRFIRWRFTNPNGDAVVGSLAEVEIYPPLVSVSPPDPSATSSATPSGTPSATAIPTGTPAETAEPTRTPTQPPVDASPVTDDETPTPAPTETPPPDVVSETGTTVAEPGSLSETPTPLPSSSPTEIGTDTSAVAAEESTTESQEPATTALLPVVGVRRTSNTANGWTALDGDPTTVWRTTVVPPGRLAILTLDLGAPVEVDALRILVAEDGFAGAITLEVSDDLATWSAVAAPMAADLPAGAWTAIPFAVPAQTRYVRLVVVNPGDLDILGGAAELEVMSAA</sequence>
<dbReference type="Gene3D" id="3.40.50.200">
    <property type="entry name" value="Peptidase S8/S53 domain"/>
    <property type="match status" value="1"/>
</dbReference>
<evidence type="ECO:0000259" key="7">
    <source>
        <dbReference type="PROSITE" id="PS50022"/>
    </source>
</evidence>